<organism evidence="5 6">
    <name type="scientific">Betta splendens</name>
    <name type="common">Siamese fighting fish</name>
    <dbReference type="NCBI Taxonomy" id="158456"/>
    <lineage>
        <taxon>Eukaryota</taxon>
        <taxon>Metazoa</taxon>
        <taxon>Chordata</taxon>
        <taxon>Craniata</taxon>
        <taxon>Vertebrata</taxon>
        <taxon>Euteleostomi</taxon>
        <taxon>Actinopterygii</taxon>
        <taxon>Neopterygii</taxon>
        <taxon>Teleostei</taxon>
        <taxon>Neoteleostei</taxon>
        <taxon>Acanthomorphata</taxon>
        <taxon>Anabantaria</taxon>
        <taxon>Anabantiformes</taxon>
        <taxon>Anabantoidei</taxon>
        <taxon>Osphronemidae</taxon>
        <taxon>Betta</taxon>
    </lineage>
</organism>
<gene>
    <name evidence="6" type="primary">adad1</name>
</gene>
<dbReference type="SMART" id="SM00358">
    <property type="entry name" value="DSRM"/>
    <property type="match status" value="1"/>
</dbReference>
<evidence type="ECO:0000259" key="3">
    <source>
        <dbReference type="PROSITE" id="PS50137"/>
    </source>
</evidence>
<dbReference type="GeneID" id="114864900"/>
<accession>A0A6P7NPF9</accession>
<evidence type="ECO:0000256" key="1">
    <source>
        <dbReference type="PROSITE-ProRule" id="PRU00266"/>
    </source>
</evidence>
<feature type="domain" description="DRBM" evidence="3">
    <location>
        <begin position="143"/>
        <end position="211"/>
    </location>
</feature>
<dbReference type="CTD" id="132612"/>
<dbReference type="GO" id="GO:0008251">
    <property type="term" value="F:tRNA-specific adenosine deaminase activity"/>
    <property type="evidence" value="ECO:0007669"/>
    <property type="project" value="TreeGrafter"/>
</dbReference>
<evidence type="ECO:0000313" key="6">
    <source>
        <dbReference type="RefSeq" id="XP_029021737.1"/>
    </source>
</evidence>
<keyword evidence="2" id="KW-0732">Signal</keyword>
<dbReference type="PANTHER" id="PTHR10910">
    <property type="entry name" value="EUKARYOTE SPECIFIC DSRNA BINDING PROTEIN"/>
    <property type="match status" value="1"/>
</dbReference>
<dbReference type="PROSITE" id="PS50137">
    <property type="entry name" value="DS_RBD"/>
    <property type="match status" value="1"/>
</dbReference>
<dbReference type="GO" id="GO:0005730">
    <property type="term" value="C:nucleolus"/>
    <property type="evidence" value="ECO:0007669"/>
    <property type="project" value="TreeGrafter"/>
</dbReference>
<sequence>MVSKRFHRGPLSLVFHSLLQLLLITLTRCVQSVAAQKSQRTHLIRVISRERWKPRRDSGPRRARFETHATAKTLETSCLRMISNGSFRVSRATNSAQSLRKDAPVTSEVSEERAKSKFKPGFNVKPNVSAQTLIERYKQGATHAVTLLYQLNQILPFNLELKETVTSDNIPGSYFAFCAVIDGVKYKTGMGITKKEARLKAAELALQDFLPSLESLKCSLPELSGVPPPLPVKEEVPTSDTRPFRAFCDGKNSVNQQLIHAVRDKLTKLMSSQEFSACSGTTAAFIMQTSSGFEVVALGTGDCNTKESASSSGRLVHDSHAVVTARRSLMRFLYRHLLMFYSKTTNLTKKSIFHQNSNSNLLALKSDIILHLYVNQLPKGAARMPSMLRLSPFSMHAWEVRNDMGLHLSMEGKIISVFSSRIDDSASKLISMSTTDKITQWQVLGYQGALLSHFIEPVYVQSILIGDSSCSQTRGMEIAIIQRVEDITPQLPMFFCMIRPRISLVPSVAPDIIGSSPWTCSINWSEGDCSLEVVDSLEGRTIEDCLLSLIMPSSPFKSGPALASRLCKAAMLHRFRLVAKEAQRQDLLSTSSYREAKNMAKPYQEGKKKLRTYLSQCGFGSWLAKPAVSDNFSM</sequence>
<dbReference type="GO" id="GO:0003725">
    <property type="term" value="F:double-stranded RNA binding"/>
    <property type="evidence" value="ECO:0007669"/>
    <property type="project" value="TreeGrafter"/>
</dbReference>
<dbReference type="GO" id="GO:0005737">
    <property type="term" value="C:cytoplasm"/>
    <property type="evidence" value="ECO:0007669"/>
    <property type="project" value="TreeGrafter"/>
</dbReference>
<protein>
    <submittedName>
        <fullName evidence="6">Adenosine deaminase domain-containing protein 1 isoform X1</fullName>
    </submittedName>
</protein>
<dbReference type="PROSITE" id="PS50141">
    <property type="entry name" value="A_DEAMIN_EDITASE"/>
    <property type="match status" value="1"/>
</dbReference>
<dbReference type="GO" id="GO:0003726">
    <property type="term" value="F:double-stranded RNA adenosine deaminase activity"/>
    <property type="evidence" value="ECO:0007669"/>
    <property type="project" value="TreeGrafter"/>
</dbReference>
<dbReference type="CDD" id="cd19905">
    <property type="entry name" value="DSRM_ADAD1"/>
    <property type="match status" value="1"/>
</dbReference>
<evidence type="ECO:0000313" key="5">
    <source>
        <dbReference type="Proteomes" id="UP000515150"/>
    </source>
</evidence>
<dbReference type="InParanoid" id="A0A6P7NPF9"/>
<name>A0A6P7NPF9_BETSP</name>
<feature type="domain" description="A to I editase" evidence="4">
    <location>
        <begin position="297"/>
        <end position="632"/>
    </location>
</feature>
<feature type="chain" id="PRO_5028469958" evidence="2">
    <location>
        <begin position="30"/>
        <end position="634"/>
    </location>
</feature>
<dbReference type="RefSeq" id="XP_029021737.1">
    <property type="nucleotide sequence ID" value="XM_029165904.1"/>
</dbReference>
<dbReference type="SUPFAM" id="SSF54768">
    <property type="entry name" value="dsRNA-binding domain-like"/>
    <property type="match status" value="1"/>
</dbReference>
<dbReference type="GO" id="GO:0006396">
    <property type="term" value="P:RNA processing"/>
    <property type="evidence" value="ECO:0007669"/>
    <property type="project" value="InterPro"/>
</dbReference>
<dbReference type="Gene3D" id="3.30.160.20">
    <property type="match status" value="1"/>
</dbReference>
<dbReference type="Pfam" id="PF00035">
    <property type="entry name" value="dsrm"/>
    <property type="match status" value="1"/>
</dbReference>
<dbReference type="Pfam" id="PF02137">
    <property type="entry name" value="A_deamin"/>
    <property type="match status" value="1"/>
</dbReference>
<reference evidence="6" key="1">
    <citation type="submission" date="2025-08" db="UniProtKB">
        <authorList>
            <consortium name="RefSeq"/>
        </authorList>
    </citation>
    <scope>IDENTIFICATION</scope>
</reference>
<dbReference type="GO" id="GO:0006382">
    <property type="term" value="P:adenosine to inosine editing"/>
    <property type="evidence" value="ECO:0007669"/>
    <property type="project" value="TreeGrafter"/>
</dbReference>
<dbReference type="Proteomes" id="UP000515150">
    <property type="component" value="Chromosome 10"/>
</dbReference>
<dbReference type="FunCoup" id="A0A6P7NPF9">
    <property type="interactions" value="899"/>
</dbReference>
<dbReference type="PANTHER" id="PTHR10910:SF103">
    <property type="entry name" value="ADENOSINE DEAMINASE DOMAIN-CONTAINING PROTEIN 1"/>
    <property type="match status" value="1"/>
</dbReference>
<evidence type="ECO:0000259" key="4">
    <source>
        <dbReference type="PROSITE" id="PS50141"/>
    </source>
</evidence>
<dbReference type="InterPro" id="IPR044455">
    <property type="entry name" value="ADAD1_DSRM"/>
</dbReference>
<dbReference type="AlphaFoldDB" id="A0A6P7NPF9"/>
<dbReference type="OrthoDB" id="10268011at2759"/>
<dbReference type="KEGG" id="bspl:114864900"/>
<keyword evidence="5" id="KW-1185">Reference proteome</keyword>
<evidence type="ECO:0000256" key="2">
    <source>
        <dbReference type="SAM" id="SignalP"/>
    </source>
</evidence>
<dbReference type="InterPro" id="IPR002466">
    <property type="entry name" value="A_deamin"/>
</dbReference>
<feature type="signal peptide" evidence="2">
    <location>
        <begin position="1"/>
        <end position="29"/>
    </location>
</feature>
<proteinExistence type="predicted"/>
<dbReference type="InterPro" id="IPR014720">
    <property type="entry name" value="dsRBD_dom"/>
</dbReference>
<dbReference type="SMART" id="SM00552">
    <property type="entry name" value="ADEAMc"/>
    <property type="match status" value="1"/>
</dbReference>
<keyword evidence="1" id="KW-0694">RNA-binding</keyword>